<feature type="transmembrane region" description="Helical" evidence="1">
    <location>
        <begin position="6"/>
        <end position="24"/>
    </location>
</feature>
<keyword evidence="1" id="KW-0812">Transmembrane</keyword>
<feature type="transmembrane region" description="Helical" evidence="1">
    <location>
        <begin position="56"/>
        <end position="74"/>
    </location>
</feature>
<evidence type="ECO:0000313" key="3">
    <source>
        <dbReference type="Proteomes" id="UP000474758"/>
    </source>
</evidence>
<proteinExistence type="predicted"/>
<evidence type="ECO:0000256" key="1">
    <source>
        <dbReference type="SAM" id="Phobius"/>
    </source>
</evidence>
<dbReference type="EMBL" id="JAALFE010000017">
    <property type="protein sequence ID" value="NGQ92394.1"/>
    <property type="molecule type" value="Genomic_DNA"/>
</dbReference>
<comment type="caution">
    <text evidence="2">The sequence shown here is derived from an EMBL/GenBank/DDBJ whole genome shotgun (WGS) entry which is preliminary data.</text>
</comment>
<evidence type="ECO:0008006" key="4">
    <source>
        <dbReference type="Google" id="ProtNLM"/>
    </source>
</evidence>
<reference evidence="2 3" key="1">
    <citation type="submission" date="2020-02" db="EMBL/GenBank/DDBJ databases">
        <title>Rhodobacter translucens sp. nov., a novel bacterium isolated from activated sludge.</title>
        <authorList>
            <person name="Liu J."/>
        </authorList>
    </citation>
    <scope>NUCLEOTIDE SEQUENCE [LARGE SCALE GENOMIC DNA]</scope>
    <source>
        <strain evidence="2 3">HX-7-19</strain>
    </source>
</reference>
<organism evidence="2 3">
    <name type="scientific">Paragemmobacter kunshanensis</name>
    <dbReference type="NCBI Taxonomy" id="2583234"/>
    <lineage>
        <taxon>Bacteria</taxon>
        <taxon>Pseudomonadati</taxon>
        <taxon>Pseudomonadota</taxon>
        <taxon>Alphaproteobacteria</taxon>
        <taxon>Rhodobacterales</taxon>
        <taxon>Paracoccaceae</taxon>
        <taxon>Paragemmobacter</taxon>
    </lineage>
</organism>
<dbReference type="Proteomes" id="UP000474758">
    <property type="component" value="Unassembled WGS sequence"/>
</dbReference>
<protein>
    <recommendedName>
        <fullName evidence="4">DUF5683 domain-containing protein</fullName>
    </recommendedName>
</protein>
<dbReference type="AlphaFoldDB" id="A0A6M1U461"/>
<accession>A0A6M1U461</accession>
<dbReference type="RefSeq" id="WP_165052004.1">
    <property type="nucleotide sequence ID" value="NZ_JAALFE010000017.1"/>
</dbReference>
<sequence length="95" mass="10457">MRKPLNPYLVLAIAIALPGVGQVVNRQPLRGLIFLFFTILLGAYTVKTAAPEVSMIGKYAGGIFVWAIAILDAYKVARVRYEVWRHAAVTPADSR</sequence>
<keyword evidence="3" id="KW-1185">Reference proteome</keyword>
<evidence type="ECO:0000313" key="2">
    <source>
        <dbReference type="EMBL" id="NGQ92394.1"/>
    </source>
</evidence>
<name>A0A6M1U461_9RHOB</name>
<keyword evidence="1" id="KW-1133">Transmembrane helix</keyword>
<gene>
    <name evidence="2" type="ORF">G5V65_15965</name>
</gene>
<feature type="transmembrane region" description="Helical" evidence="1">
    <location>
        <begin position="31"/>
        <end position="50"/>
    </location>
</feature>
<keyword evidence="1" id="KW-0472">Membrane</keyword>